<reference evidence="2" key="1">
    <citation type="submission" date="2020-08" db="EMBL/GenBank/DDBJ databases">
        <title>Multicomponent nature underlies the extraordinary mechanical properties of spider dragline silk.</title>
        <authorList>
            <person name="Kono N."/>
            <person name="Nakamura H."/>
            <person name="Mori M."/>
            <person name="Yoshida Y."/>
            <person name="Ohtoshi R."/>
            <person name="Malay A.D."/>
            <person name="Moran D.A.P."/>
            <person name="Tomita M."/>
            <person name="Numata K."/>
            <person name="Arakawa K."/>
        </authorList>
    </citation>
    <scope>NUCLEOTIDE SEQUENCE</scope>
</reference>
<name>A0A8X6TH23_NEPPI</name>
<dbReference type="Proteomes" id="UP000887013">
    <property type="component" value="Unassembled WGS sequence"/>
</dbReference>
<proteinExistence type="predicted"/>
<evidence type="ECO:0000313" key="2">
    <source>
        <dbReference type="EMBL" id="GFT10169.1"/>
    </source>
</evidence>
<protein>
    <submittedName>
        <fullName evidence="2">Uncharacterized protein</fullName>
    </submittedName>
</protein>
<accession>A0A8X6TH23</accession>
<gene>
    <name evidence="2" type="ORF">NPIL_149261</name>
</gene>
<dbReference type="AlphaFoldDB" id="A0A8X6TH23"/>
<sequence>MFIGTECRVVTNGFYCGKQKRLGKNEMQHKSLSIAHSNTISRTKKPQGSLHGESDKLTKGKWQDMISACKEQNAYQFQR</sequence>
<evidence type="ECO:0000313" key="3">
    <source>
        <dbReference type="Proteomes" id="UP000887013"/>
    </source>
</evidence>
<feature type="region of interest" description="Disordered" evidence="1">
    <location>
        <begin position="34"/>
        <end position="55"/>
    </location>
</feature>
<evidence type="ECO:0000256" key="1">
    <source>
        <dbReference type="SAM" id="MobiDB-lite"/>
    </source>
</evidence>
<organism evidence="2 3">
    <name type="scientific">Nephila pilipes</name>
    <name type="common">Giant wood spider</name>
    <name type="synonym">Nephila maculata</name>
    <dbReference type="NCBI Taxonomy" id="299642"/>
    <lineage>
        <taxon>Eukaryota</taxon>
        <taxon>Metazoa</taxon>
        <taxon>Ecdysozoa</taxon>
        <taxon>Arthropoda</taxon>
        <taxon>Chelicerata</taxon>
        <taxon>Arachnida</taxon>
        <taxon>Araneae</taxon>
        <taxon>Araneomorphae</taxon>
        <taxon>Entelegynae</taxon>
        <taxon>Araneoidea</taxon>
        <taxon>Nephilidae</taxon>
        <taxon>Nephila</taxon>
    </lineage>
</organism>
<comment type="caution">
    <text evidence="2">The sequence shown here is derived from an EMBL/GenBank/DDBJ whole genome shotgun (WGS) entry which is preliminary data.</text>
</comment>
<keyword evidence="3" id="KW-1185">Reference proteome</keyword>
<dbReference type="EMBL" id="BMAW01103648">
    <property type="protein sequence ID" value="GFT10169.1"/>
    <property type="molecule type" value="Genomic_DNA"/>
</dbReference>